<protein>
    <recommendedName>
        <fullName evidence="2">Nucleoside 2-deoxyribosyltransferase</fullName>
    </recommendedName>
</protein>
<name>A0A212KXH4_9BACT</name>
<evidence type="ECO:0008006" key="2">
    <source>
        <dbReference type="Google" id="ProtNLM"/>
    </source>
</evidence>
<proteinExistence type="predicted"/>
<sequence length="171" mass="18614">MNAIPANTDQLTVYTVASYRHLHAVRLFQAQLRLLPGVRVLDWTWAAAPLGLPVNERRQWMNAGKSCAMAEFCETSCGQADLMVYLGDSGKDTAVQIGMAKAIGTPILGIAGPLEEPGLMLHSAVAEWVPGPFEAIGRIKRMARCRLHGEADQDCRSCRAERSCTMATNSI</sequence>
<accession>A0A212KXH4</accession>
<reference evidence="1" key="1">
    <citation type="submission" date="2016-08" db="EMBL/GenBank/DDBJ databases">
        <authorList>
            <person name="Seilhamer J.J."/>
        </authorList>
    </citation>
    <scope>NUCLEOTIDE SEQUENCE</scope>
    <source>
        <strain evidence="1">86-1</strain>
    </source>
</reference>
<dbReference type="AlphaFoldDB" id="A0A212KXH4"/>
<dbReference type="RefSeq" id="WP_179981507.1">
    <property type="nucleotide sequence ID" value="NZ_LT608333.1"/>
</dbReference>
<organism evidence="1">
    <name type="scientific">uncultured Desulfovibrio sp</name>
    <dbReference type="NCBI Taxonomy" id="167968"/>
    <lineage>
        <taxon>Bacteria</taxon>
        <taxon>Pseudomonadati</taxon>
        <taxon>Thermodesulfobacteriota</taxon>
        <taxon>Desulfovibrionia</taxon>
        <taxon>Desulfovibrionales</taxon>
        <taxon>Desulfovibrionaceae</taxon>
        <taxon>Desulfovibrio</taxon>
        <taxon>environmental samples</taxon>
    </lineage>
</organism>
<dbReference type="EMBL" id="FMJC01000001">
    <property type="protein sequence ID" value="SCM69970.1"/>
    <property type="molecule type" value="Genomic_DNA"/>
</dbReference>
<gene>
    <name evidence="1" type="ORF">KL86DES1_10093</name>
</gene>
<evidence type="ECO:0000313" key="1">
    <source>
        <dbReference type="EMBL" id="SCM69970.1"/>
    </source>
</evidence>